<proteinExistence type="predicted"/>
<dbReference type="Proteomes" id="UP001386955">
    <property type="component" value="Unassembled WGS sequence"/>
</dbReference>
<keyword evidence="2" id="KW-1185">Reference proteome</keyword>
<dbReference type="EMBL" id="JAYMYS010000002">
    <property type="protein sequence ID" value="KAK7404266.1"/>
    <property type="molecule type" value="Genomic_DNA"/>
</dbReference>
<dbReference type="AlphaFoldDB" id="A0AAN9SSF5"/>
<gene>
    <name evidence="1" type="ORF">VNO78_05022</name>
</gene>
<sequence>MFPPFRSLSLYFALPFSLLTQFPISLSSPISPFFSLSRFCFYVSYLYHDVLLLTLQAFCAIAHSICTNSSHYCHHEPLNYCASCLHCYVLSSPLQEALFKARRRDSHFDWIPFENLTLNKNSEAFCRCSVLVLRKLNRGGGYLC</sequence>
<comment type="caution">
    <text evidence="1">The sequence shown here is derived from an EMBL/GenBank/DDBJ whole genome shotgun (WGS) entry which is preliminary data.</text>
</comment>
<name>A0AAN9SSF5_PSOTE</name>
<evidence type="ECO:0000313" key="1">
    <source>
        <dbReference type="EMBL" id="KAK7404266.1"/>
    </source>
</evidence>
<accession>A0AAN9SSF5</accession>
<reference evidence="1 2" key="1">
    <citation type="submission" date="2024-01" db="EMBL/GenBank/DDBJ databases">
        <title>The genomes of 5 underutilized Papilionoideae crops provide insights into root nodulation and disease resistanc.</title>
        <authorList>
            <person name="Jiang F."/>
        </authorList>
    </citation>
    <scope>NUCLEOTIDE SEQUENCE [LARGE SCALE GENOMIC DNA]</scope>
    <source>
        <strain evidence="1">DUOXIRENSHENG_FW03</strain>
        <tissue evidence="1">Leaves</tissue>
    </source>
</reference>
<evidence type="ECO:0000313" key="2">
    <source>
        <dbReference type="Proteomes" id="UP001386955"/>
    </source>
</evidence>
<organism evidence="1 2">
    <name type="scientific">Psophocarpus tetragonolobus</name>
    <name type="common">Winged bean</name>
    <name type="synonym">Dolichos tetragonolobus</name>
    <dbReference type="NCBI Taxonomy" id="3891"/>
    <lineage>
        <taxon>Eukaryota</taxon>
        <taxon>Viridiplantae</taxon>
        <taxon>Streptophyta</taxon>
        <taxon>Embryophyta</taxon>
        <taxon>Tracheophyta</taxon>
        <taxon>Spermatophyta</taxon>
        <taxon>Magnoliopsida</taxon>
        <taxon>eudicotyledons</taxon>
        <taxon>Gunneridae</taxon>
        <taxon>Pentapetalae</taxon>
        <taxon>rosids</taxon>
        <taxon>fabids</taxon>
        <taxon>Fabales</taxon>
        <taxon>Fabaceae</taxon>
        <taxon>Papilionoideae</taxon>
        <taxon>50 kb inversion clade</taxon>
        <taxon>NPAAA clade</taxon>
        <taxon>indigoferoid/millettioid clade</taxon>
        <taxon>Phaseoleae</taxon>
        <taxon>Psophocarpus</taxon>
    </lineage>
</organism>
<protein>
    <submittedName>
        <fullName evidence="1">Uncharacterized protein</fullName>
    </submittedName>
</protein>